<name>A0A1K2HRP1_9NEIS</name>
<evidence type="ECO:0000313" key="4">
    <source>
        <dbReference type="EMBL" id="SFZ79406.1"/>
    </source>
</evidence>
<reference evidence="4 5" key="1">
    <citation type="submission" date="2016-11" db="EMBL/GenBank/DDBJ databases">
        <authorList>
            <person name="Jaros S."/>
            <person name="Januszkiewicz K."/>
            <person name="Wedrychowicz H."/>
        </authorList>
    </citation>
    <scope>NUCLEOTIDE SEQUENCE [LARGE SCALE GENOMIC DNA]</scope>
    <source>
        <strain evidence="4 5">DSM 18899</strain>
    </source>
</reference>
<accession>A0A1K2HRP1</accession>
<dbReference type="AlphaFoldDB" id="A0A1K2HRP1"/>
<dbReference type="InterPro" id="IPR007055">
    <property type="entry name" value="BON_dom"/>
</dbReference>
<dbReference type="OrthoDB" id="5294487at2"/>
<sequence>MFKRLTHLSLALIAASQLSACFPLVVAGVGTGVAVTQDRRNSAVVWNDQQIETAIAKEVDNKFGAHTHVNITGYNKAVLLTGEVPDAATKAAVEELARAAKDVRQVHNELAIMLPSSTGARVSDSGLTARVKARMVEANKFSPLHVKVVSERKQVYLLGLVTRQEGKDAAEIASQTQGAEKVVVLFEYLD</sequence>
<dbReference type="InterPro" id="IPR014004">
    <property type="entry name" value="Transpt-assoc_nodulatn_dom_bac"/>
</dbReference>
<dbReference type="PANTHER" id="PTHR34606:SF4">
    <property type="entry name" value="OUTER MEMBRANE LIPOPROTEIN DOLP"/>
    <property type="match status" value="1"/>
</dbReference>
<dbReference type="SMART" id="SM00749">
    <property type="entry name" value="BON"/>
    <property type="match status" value="2"/>
</dbReference>
<evidence type="ECO:0000256" key="1">
    <source>
        <dbReference type="ARBA" id="ARBA00022729"/>
    </source>
</evidence>
<dbReference type="Pfam" id="PF04972">
    <property type="entry name" value="BON"/>
    <property type="match status" value="2"/>
</dbReference>
<feature type="domain" description="BON" evidence="3">
    <location>
        <begin position="123"/>
        <end position="190"/>
    </location>
</feature>
<dbReference type="InterPro" id="IPR051686">
    <property type="entry name" value="Lipoprotein_DolP"/>
</dbReference>
<dbReference type="PANTHER" id="PTHR34606">
    <property type="entry name" value="BON DOMAIN-CONTAINING PROTEIN"/>
    <property type="match status" value="1"/>
</dbReference>
<keyword evidence="5" id="KW-1185">Reference proteome</keyword>
<organism evidence="4 5">
    <name type="scientific">Chitinimonas taiwanensis DSM 18899</name>
    <dbReference type="NCBI Taxonomy" id="1121279"/>
    <lineage>
        <taxon>Bacteria</taxon>
        <taxon>Pseudomonadati</taxon>
        <taxon>Pseudomonadota</taxon>
        <taxon>Betaproteobacteria</taxon>
        <taxon>Neisseriales</taxon>
        <taxon>Chitinibacteraceae</taxon>
        <taxon>Chitinimonas</taxon>
    </lineage>
</organism>
<evidence type="ECO:0000256" key="2">
    <source>
        <dbReference type="SAM" id="SignalP"/>
    </source>
</evidence>
<dbReference type="EMBL" id="FPKR01000017">
    <property type="protein sequence ID" value="SFZ79406.1"/>
    <property type="molecule type" value="Genomic_DNA"/>
</dbReference>
<evidence type="ECO:0000313" key="5">
    <source>
        <dbReference type="Proteomes" id="UP000186513"/>
    </source>
</evidence>
<proteinExistence type="predicted"/>
<dbReference type="RefSeq" id="WP_072430070.1">
    <property type="nucleotide sequence ID" value="NZ_FPKR01000017.1"/>
</dbReference>
<gene>
    <name evidence="4" type="ORF">SAMN02745887_03588</name>
</gene>
<dbReference type="Proteomes" id="UP000186513">
    <property type="component" value="Unassembled WGS sequence"/>
</dbReference>
<feature type="signal peptide" evidence="2">
    <location>
        <begin position="1"/>
        <end position="20"/>
    </location>
</feature>
<dbReference type="PROSITE" id="PS50914">
    <property type="entry name" value="BON"/>
    <property type="match status" value="2"/>
</dbReference>
<feature type="domain" description="BON" evidence="3">
    <location>
        <begin position="47"/>
        <end position="114"/>
    </location>
</feature>
<dbReference type="Gene3D" id="3.40.1520.20">
    <property type="match status" value="1"/>
</dbReference>
<keyword evidence="1 2" id="KW-0732">Signal</keyword>
<dbReference type="STRING" id="1121279.SAMN02745887_03588"/>
<feature type="chain" id="PRO_5012408179" evidence="2">
    <location>
        <begin position="21"/>
        <end position="190"/>
    </location>
</feature>
<evidence type="ECO:0000259" key="3">
    <source>
        <dbReference type="PROSITE" id="PS50914"/>
    </source>
</evidence>
<protein>
    <submittedName>
        <fullName evidence="4">Osmotically-inducible protein OsmY, contains BON domain</fullName>
    </submittedName>
</protein>